<dbReference type="STRING" id="56779.SAMN05421834_10760"/>
<keyword evidence="2" id="KW-1185">Reference proteome</keyword>
<dbReference type="Proteomes" id="UP000185669">
    <property type="component" value="Unassembled WGS sequence"/>
</dbReference>
<name>A0A1N6UYJ7_9FIRM</name>
<evidence type="ECO:0000313" key="1">
    <source>
        <dbReference type="EMBL" id="SIQ70664.1"/>
    </source>
</evidence>
<dbReference type="SUPFAM" id="SSF47598">
    <property type="entry name" value="Ribbon-helix-helix"/>
    <property type="match status" value="1"/>
</dbReference>
<dbReference type="InterPro" id="IPR010985">
    <property type="entry name" value="Ribbon_hlx_hlx"/>
</dbReference>
<gene>
    <name evidence="1" type="ORF">SAMN05421834_10760</name>
</gene>
<reference evidence="2" key="1">
    <citation type="submission" date="2017-01" db="EMBL/GenBank/DDBJ databases">
        <authorList>
            <person name="Varghese N."/>
            <person name="Submissions S."/>
        </authorList>
    </citation>
    <scope>NUCLEOTIDE SEQUENCE [LARGE SCALE GENOMIC DNA]</scope>
    <source>
        <strain evidence="2">ATCC 700103</strain>
    </source>
</reference>
<dbReference type="AlphaFoldDB" id="A0A1N6UYJ7"/>
<sequence length="68" mass="7926">MGKKEKKSDCHFILKKKKKGGDKKQVSIQLTQERIDKVNELSERSGHNKSYIHGEALDYYFDNVEVID</sequence>
<dbReference type="EMBL" id="FTNC01000007">
    <property type="protein sequence ID" value="SIQ70664.1"/>
    <property type="molecule type" value="Genomic_DNA"/>
</dbReference>
<proteinExistence type="predicted"/>
<protein>
    <recommendedName>
        <fullName evidence="3">Ribbon-helix-helix protein, copG family</fullName>
    </recommendedName>
</protein>
<organism evidence="1 2">
    <name type="scientific">Halanaerobium kushneri</name>
    <dbReference type="NCBI Taxonomy" id="56779"/>
    <lineage>
        <taxon>Bacteria</taxon>
        <taxon>Bacillati</taxon>
        <taxon>Bacillota</taxon>
        <taxon>Clostridia</taxon>
        <taxon>Halanaerobiales</taxon>
        <taxon>Halanaerobiaceae</taxon>
        <taxon>Halanaerobium</taxon>
    </lineage>
</organism>
<accession>A0A1N6UYJ7</accession>
<dbReference type="RefSeq" id="WP_076544531.1">
    <property type="nucleotide sequence ID" value="NZ_FTNC01000007.1"/>
</dbReference>
<dbReference type="GO" id="GO:0006355">
    <property type="term" value="P:regulation of DNA-templated transcription"/>
    <property type="evidence" value="ECO:0007669"/>
    <property type="project" value="InterPro"/>
</dbReference>
<dbReference type="OrthoDB" id="2112456at2"/>
<evidence type="ECO:0008006" key="3">
    <source>
        <dbReference type="Google" id="ProtNLM"/>
    </source>
</evidence>
<evidence type="ECO:0000313" key="2">
    <source>
        <dbReference type="Proteomes" id="UP000185669"/>
    </source>
</evidence>